<feature type="region of interest" description="Disordered" evidence="1">
    <location>
        <begin position="39"/>
        <end position="111"/>
    </location>
</feature>
<keyword evidence="4" id="KW-1185">Reference proteome</keyword>
<keyword evidence="2" id="KW-0732">Signal</keyword>
<feature type="compositionally biased region" description="Polar residues" evidence="1">
    <location>
        <begin position="39"/>
        <end position="54"/>
    </location>
</feature>
<accession>A0A2I2FN11</accession>
<dbReference type="EMBL" id="KZ559119">
    <property type="protein sequence ID" value="PLB42020.1"/>
    <property type="molecule type" value="Genomic_DNA"/>
</dbReference>
<name>A0A2I2FN11_ASPCN</name>
<feature type="signal peptide" evidence="2">
    <location>
        <begin position="1"/>
        <end position="17"/>
    </location>
</feature>
<evidence type="ECO:0000313" key="3">
    <source>
        <dbReference type="EMBL" id="PLB42020.1"/>
    </source>
</evidence>
<gene>
    <name evidence="3" type="ORF">BDW47DRAFT_98989</name>
</gene>
<dbReference type="OrthoDB" id="3565477at2759"/>
<evidence type="ECO:0008006" key="5">
    <source>
        <dbReference type="Google" id="ProtNLM"/>
    </source>
</evidence>
<reference evidence="3 4" key="1">
    <citation type="submission" date="2017-12" db="EMBL/GenBank/DDBJ databases">
        <authorList>
            <consortium name="DOE Joint Genome Institute"/>
            <person name="Haridas S."/>
            <person name="Kjaerbolling I."/>
            <person name="Vesth T.C."/>
            <person name="Frisvad J.C."/>
            <person name="Nybo J.L."/>
            <person name="Theobald S."/>
            <person name="Kuo A."/>
            <person name="Bowyer P."/>
            <person name="Matsuda Y."/>
            <person name="Mondo S."/>
            <person name="Lyhne E.K."/>
            <person name="Kogle M.E."/>
            <person name="Clum A."/>
            <person name="Lipzen A."/>
            <person name="Salamov A."/>
            <person name="Ngan C.Y."/>
            <person name="Daum C."/>
            <person name="Chiniquy J."/>
            <person name="Barry K."/>
            <person name="LaButti K."/>
            <person name="Simmons B.A."/>
            <person name="Magnuson J.K."/>
            <person name="Mortensen U.H."/>
            <person name="Larsen T.O."/>
            <person name="Grigoriev I.V."/>
            <person name="Baker S.E."/>
            <person name="Andersen M.R."/>
            <person name="Nordberg H.P."/>
            <person name="Cantor M.N."/>
            <person name="Hua S.X."/>
        </authorList>
    </citation>
    <scope>NUCLEOTIDE SEQUENCE [LARGE SCALE GENOMIC DNA]</scope>
    <source>
        <strain evidence="3 4">CBS 102.13</strain>
    </source>
</reference>
<protein>
    <recommendedName>
        <fullName evidence="5">GPI anchored serine-rich protein</fullName>
    </recommendedName>
</protein>
<dbReference type="Proteomes" id="UP000234585">
    <property type="component" value="Unassembled WGS sequence"/>
</dbReference>
<organism evidence="3 4">
    <name type="scientific">Aspergillus candidus</name>
    <dbReference type="NCBI Taxonomy" id="41067"/>
    <lineage>
        <taxon>Eukaryota</taxon>
        <taxon>Fungi</taxon>
        <taxon>Dikarya</taxon>
        <taxon>Ascomycota</taxon>
        <taxon>Pezizomycotina</taxon>
        <taxon>Eurotiomycetes</taxon>
        <taxon>Eurotiomycetidae</taxon>
        <taxon>Eurotiales</taxon>
        <taxon>Aspergillaceae</taxon>
        <taxon>Aspergillus</taxon>
        <taxon>Aspergillus subgen. Circumdati</taxon>
    </lineage>
</organism>
<evidence type="ECO:0000313" key="4">
    <source>
        <dbReference type="Proteomes" id="UP000234585"/>
    </source>
</evidence>
<proteinExistence type="predicted"/>
<feature type="compositionally biased region" description="Pro residues" evidence="1">
    <location>
        <begin position="93"/>
        <end position="106"/>
    </location>
</feature>
<dbReference type="RefSeq" id="XP_024676032.1">
    <property type="nucleotide sequence ID" value="XM_024820783.1"/>
</dbReference>
<sequence>MRFTAATVALFAGLAAALPNGDVETVYQTEDVTITSCGPTVTDCPGNQTPTSTPEGAGAVTPSNPPPVAVTSSEASEVASSTGVPSNSEAVPPVAPTSAPAPPSAPAPSLSTSWQKFTTCVPQVSSKPVVVTVSAPAPTKPAGNKPSVPVVPTGVASSSAAGAIPSGGVTPSTSAPGSLFTGAANTVSGSFGLAGAAAAAAFFLA</sequence>
<dbReference type="GeneID" id="36527943"/>
<dbReference type="AlphaFoldDB" id="A0A2I2FN11"/>
<evidence type="ECO:0000256" key="1">
    <source>
        <dbReference type="SAM" id="MobiDB-lite"/>
    </source>
</evidence>
<evidence type="ECO:0000256" key="2">
    <source>
        <dbReference type="SAM" id="SignalP"/>
    </source>
</evidence>
<feature type="chain" id="PRO_5014155987" description="GPI anchored serine-rich protein" evidence="2">
    <location>
        <begin position="18"/>
        <end position="205"/>
    </location>
</feature>
<feature type="compositionally biased region" description="Low complexity" evidence="1">
    <location>
        <begin position="69"/>
        <end position="92"/>
    </location>
</feature>